<feature type="chain" id="PRO_5026896459" evidence="1">
    <location>
        <begin position="27"/>
        <end position="167"/>
    </location>
</feature>
<comment type="caution">
    <text evidence="2">The sequence shown here is derived from an EMBL/GenBank/DDBJ whole genome shotgun (WGS) entry which is preliminary data.</text>
</comment>
<evidence type="ECO:0000313" key="3">
    <source>
        <dbReference type="Proteomes" id="UP000439113"/>
    </source>
</evidence>
<keyword evidence="1" id="KW-0732">Signal</keyword>
<accession>A0A6N8DSS4</accession>
<feature type="signal peptide" evidence="1">
    <location>
        <begin position="1"/>
        <end position="26"/>
    </location>
</feature>
<dbReference type="AlphaFoldDB" id="A0A6N8DSS4"/>
<dbReference type="OrthoDB" id="8137995at2"/>
<protein>
    <submittedName>
        <fullName evidence="2">Uncharacterized protein</fullName>
    </submittedName>
</protein>
<sequence length="167" mass="16551">MPLKMHLARTFAAAALALACAAPAQAEPAEAKGAGPFGAFAGSFHGGGQVIGSDGHRERISCRARAGVGEGGRAMSQTITCASDSYKFSITSSVRADGGAVSGSWSEATRGVTGAISGRVSDGTFSGRVDGGTFVASVALRATGRGLSLSLAPSGGDVARVEVSMSR</sequence>
<evidence type="ECO:0000313" key="2">
    <source>
        <dbReference type="EMBL" id="MTV31884.1"/>
    </source>
</evidence>
<proteinExistence type="predicted"/>
<dbReference type="EMBL" id="WNKS01000011">
    <property type="protein sequence ID" value="MTV31884.1"/>
    <property type="molecule type" value="Genomic_DNA"/>
</dbReference>
<dbReference type="RefSeq" id="WP_155446560.1">
    <property type="nucleotide sequence ID" value="NZ_JAOQNR010000015.1"/>
</dbReference>
<name>A0A6N8DSS4_RHOAC</name>
<evidence type="ECO:0000256" key="1">
    <source>
        <dbReference type="SAM" id="SignalP"/>
    </source>
</evidence>
<reference evidence="2 3" key="1">
    <citation type="submission" date="2019-11" db="EMBL/GenBank/DDBJ databases">
        <title>Whole-genome sequence of a Rhodoblastus acidophilus DSM 142.</title>
        <authorList>
            <person name="Kyndt J.A."/>
            <person name="Meyer T.E."/>
        </authorList>
    </citation>
    <scope>NUCLEOTIDE SEQUENCE [LARGE SCALE GENOMIC DNA]</scope>
    <source>
        <strain evidence="2 3">DSM 142</strain>
    </source>
</reference>
<dbReference type="Proteomes" id="UP000439113">
    <property type="component" value="Unassembled WGS sequence"/>
</dbReference>
<dbReference type="PROSITE" id="PS51257">
    <property type="entry name" value="PROKAR_LIPOPROTEIN"/>
    <property type="match status" value="1"/>
</dbReference>
<organism evidence="2 3">
    <name type="scientific">Rhodoblastus acidophilus</name>
    <name type="common">Rhodopseudomonas acidophila</name>
    <dbReference type="NCBI Taxonomy" id="1074"/>
    <lineage>
        <taxon>Bacteria</taxon>
        <taxon>Pseudomonadati</taxon>
        <taxon>Pseudomonadota</taxon>
        <taxon>Alphaproteobacteria</taxon>
        <taxon>Hyphomicrobiales</taxon>
        <taxon>Rhodoblastaceae</taxon>
        <taxon>Rhodoblastus</taxon>
    </lineage>
</organism>
<gene>
    <name evidence="2" type="ORF">GJ654_12900</name>
</gene>